<dbReference type="PROSITE" id="PS50020">
    <property type="entry name" value="WW_DOMAIN_2"/>
    <property type="match status" value="2"/>
</dbReference>
<feature type="region of interest" description="Disordered" evidence="4">
    <location>
        <begin position="446"/>
        <end position="509"/>
    </location>
</feature>
<dbReference type="SMART" id="SM00228">
    <property type="entry name" value="PDZ"/>
    <property type="match status" value="3"/>
</dbReference>
<dbReference type="CTD" id="6752568"/>
<dbReference type="PANTHER" id="PTHR10316">
    <property type="entry name" value="MEMBRANE ASSOCIATED GUANYLATE KINASE-RELATED"/>
    <property type="match status" value="1"/>
</dbReference>
<dbReference type="PROSITE" id="PS00856">
    <property type="entry name" value="GUANYLATE_KINASE_1"/>
    <property type="match status" value="1"/>
</dbReference>
<dbReference type="CDD" id="cd06730">
    <property type="entry name" value="PDZ0_MAGI-1_3-like"/>
    <property type="match status" value="1"/>
</dbReference>
<evidence type="ECO:0000256" key="3">
    <source>
        <dbReference type="ARBA" id="ARBA00023136"/>
    </source>
</evidence>
<dbReference type="InterPro" id="IPR008145">
    <property type="entry name" value="GK/Ca_channel_bsu"/>
</dbReference>
<feature type="domain" description="WW" evidence="5">
    <location>
        <begin position="279"/>
        <end position="312"/>
    </location>
</feature>
<dbReference type="InterPro" id="IPR036020">
    <property type="entry name" value="WW_dom_sf"/>
</dbReference>
<dbReference type="RefSeq" id="XP_002111833.1">
    <property type="nucleotide sequence ID" value="XM_002111797.1"/>
</dbReference>
<dbReference type="EMBL" id="DS985244">
    <property type="protein sequence ID" value="EDV25800.1"/>
    <property type="molecule type" value="Genomic_DNA"/>
</dbReference>
<evidence type="ECO:0000256" key="4">
    <source>
        <dbReference type="SAM" id="MobiDB-lite"/>
    </source>
</evidence>
<dbReference type="Gene3D" id="3.30.63.10">
    <property type="entry name" value="Guanylate Kinase phosphate binding domain"/>
    <property type="match status" value="1"/>
</dbReference>
<dbReference type="Pfam" id="PF00625">
    <property type="entry name" value="Guanylate_kin"/>
    <property type="match status" value="1"/>
</dbReference>
<proteinExistence type="predicted"/>
<dbReference type="PROSITE" id="PS01159">
    <property type="entry name" value="WW_DOMAIN_1"/>
    <property type="match status" value="1"/>
</dbReference>
<dbReference type="OMA" id="ETHEGAM"/>
<dbReference type="KEGG" id="tad:TRIADDRAFT_24598"/>
<feature type="domain" description="PDZ" evidence="7">
    <location>
        <begin position="514"/>
        <end position="577"/>
    </location>
</feature>
<feature type="domain" description="WW" evidence="5">
    <location>
        <begin position="231"/>
        <end position="265"/>
    </location>
</feature>
<dbReference type="CDD" id="cd06731">
    <property type="entry name" value="PDZ1_MAGI-1_3-like"/>
    <property type="match status" value="1"/>
</dbReference>
<dbReference type="GO" id="GO:0016020">
    <property type="term" value="C:membrane"/>
    <property type="evidence" value="ECO:0007669"/>
    <property type="project" value="UniProtKB-SubCell"/>
</dbReference>
<dbReference type="OrthoDB" id="66881at2759"/>
<dbReference type="InterPro" id="IPR001202">
    <property type="entry name" value="WW_dom"/>
</dbReference>
<organism evidence="8 9">
    <name type="scientific">Trichoplax adhaerens</name>
    <name type="common">Trichoplax reptans</name>
    <dbReference type="NCBI Taxonomy" id="10228"/>
    <lineage>
        <taxon>Eukaryota</taxon>
        <taxon>Metazoa</taxon>
        <taxon>Placozoa</taxon>
        <taxon>Uniplacotomia</taxon>
        <taxon>Trichoplacea</taxon>
        <taxon>Trichoplacidae</taxon>
        <taxon>Trichoplax</taxon>
    </lineage>
</organism>
<dbReference type="GeneID" id="6752568"/>
<name>B3RUE9_TRIAD</name>
<dbReference type="Gene3D" id="2.20.70.10">
    <property type="match status" value="2"/>
</dbReference>
<dbReference type="Proteomes" id="UP000009022">
    <property type="component" value="Unassembled WGS sequence"/>
</dbReference>
<dbReference type="FunFam" id="3.30.63.10:FF:000003">
    <property type="entry name" value="Membrane-associated guanylate kinase, WW and PDZ domain-containing protein 3 isoform 1"/>
    <property type="match status" value="1"/>
</dbReference>
<evidence type="ECO:0000259" key="6">
    <source>
        <dbReference type="PROSITE" id="PS50052"/>
    </source>
</evidence>
<dbReference type="SMART" id="SM00456">
    <property type="entry name" value="WW"/>
    <property type="match status" value="2"/>
</dbReference>
<keyword evidence="2" id="KW-0677">Repeat</keyword>
<evidence type="ECO:0000259" key="7">
    <source>
        <dbReference type="PROSITE" id="PS50106"/>
    </source>
</evidence>
<dbReference type="eggNOG" id="KOG3209">
    <property type="taxonomic scope" value="Eukaryota"/>
</dbReference>
<dbReference type="SUPFAM" id="SSF50156">
    <property type="entry name" value="PDZ domain-like"/>
    <property type="match status" value="3"/>
</dbReference>
<dbReference type="FunFam" id="2.20.70.10:FF:000001">
    <property type="entry name" value="Membrane-associated guanylate kinase, WW and PDZ domain-containing protein 1"/>
    <property type="match status" value="1"/>
</dbReference>
<dbReference type="InParanoid" id="B3RUE9"/>
<feature type="region of interest" description="Disordered" evidence="4">
    <location>
        <begin position="317"/>
        <end position="339"/>
    </location>
</feature>
<evidence type="ECO:0000259" key="5">
    <source>
        <dbReference type="PROSITE" id="PS50020"/>
    </source>
</evidence>
<evidence type="ECO:0000313" key="9">
    <source>
        <dbReference type="Proteomes" id="UP000009022"/>
    </source>
</evidence>
<protein>
    <submittedName>
        <fullName evidence="8">Uncharacterized protein</fullName>
    </submittedName>
</protein>
<gene>
    <name evidence="8" type="ORF">TRIADDRAFT_24598</name>
</gene>
<dbReference type="InterPro" id="IPR008144">
    <property type="entry name" value="Guanylate_kin-like_dom"/>
</dbReference>
<dbReference type="CDD" id="cd00201">
    <property type="entry name" value="WW"/>
    <property type="match status" value="2"/>
</dbReference>
<evidence type="ECO:0000256" key="1">
    <source>
        <dbReference type="ARBA" id="ARBA00004170"/>
    </source>
</evidence>
<dbReference type="Pfam" id="PF00595">
    <property type="entry name" value="PDZ"/>
    <property type="match status" value="2"/>
</dbReference>
<accession>B3RUE9</accession>
<keyword evidence="3" id="KW-0472">Membrane</keyword>
<dbReference type="PhylomeDB" id="B3RUE9"/>
<dbReference type="InterPro" id="IPR036034">
    <property type="entry name" value="PDZ_sf"/>
</dbReference>
<dbReference type="PROSITE" id="PS50106">
    <property type="entry name" value="PDZ"/>
    <property type="match status" value="3"/>
</dbReference>
<comment type="subcellular location">
    <subcellularLocation>
        <location evidence="1">Membrane</location>
        <topology evidence="1">Peripheral membrane protein</topology>
    </subcellularLocation>
</comment>
<dbReference type="InterPro" id="IPR020590">
    <property type="entry name" value="Guanylate_kinase_CS"/>
</dbReference>
<feature type="compositionally biased region" description="Polar residues" evidence="4">
    <location>
        <begin position="498"/>
        <end position="509"/>
    </location>
</feature>
<dbReference type="Gene3D" id="2.30.42.10">
    <property type="match status" value="3"/>
</dbReference>
<dbReference type="CDD" id="cd06732">
    <property type="entry name" value="PDZ2_MAGI-1_3-like"/>
    <property type="match status" value="1"/>
</dbReference>
<dbReference type="HOGENOM" id="CLU_011495_0_0_1"/>
<dbReference type="AlphaFoldDB" id="B3RUE9"/>
<dbReference type="FunFam" id="2.30.42.10:FF:000005">
    <property type="entry name" value="Membrane associated guanylate kinase, WW and PDZ domain containing 1"/>
    <property type="match status" value="1"/>
</dbReference>
<dbReference type="InterPro" id="IPR001478">
    <property type="entry name" value="PDZ"/>
</dbReference>
<dbReference type="Pfam" id="PF00397">
    <property type="entry name" value="WW"/>
    <property type="match status" value="1"/>
</dbReference>
<dbReference type="InterPro" id="IPR027417">
    <property type="entry name" value="P-loop_NTPase"/>
</dbReference>
<sequence length="597" mass="67736">SQKMKGKKHWAQKAHEIVLTRGQNGSFNFTIDGGADNGQFCFVGSAYTEKGQIKSGKLHAYETVLEINSKKVSGYTQNDVVDLIKSSPEPLRLLTVKSNTALPRDLRQYLRSRFQRDSADHELQQTIRDNLYMRTVPCTTRQPRPGERQGVDYLFLSVKEFEEMEKRGELLESGLFEGNHYGTPKPSKEFQQPLPSDQPPRDDMPQDNDNDGGNYQSERNPEFSDIPEDLGPLPEEWIVKYASSSNQPYYIDTSTQTVHWLDPRLTKYQQHTLLDCEEDELPFQWEVINDPQAGPYYIDHVHRRTQFENPIAEFRRKERDAYSQSPDEDLASRGIKPPHYLDTPNAREIPLCGEIIRTNLFKGPRGFGFTIVGGDELGEFLQIKNIVADGPADQNGRLNVGDVLVMVNDYNVLYLSHAEVVDMFSKIPSGSEVYIEARRGYDGAELNEPDVAADGQPPPDYSESSPNMYSRGQRASIEHDAINRNPPQNEYFEPAPSNLRNTDSPHQQSPEIITSNIAKGTMGFGFTIADSTFGQRIRSIMDNQRCRQLREGDLLLDIDGQNVKNFNHFQLVNMLKSYTIGQYVNITVQRGGNNGQL</sequence>
<evidence type="ECO:0000313" key="8">
    <source>
        <dbReference type="EMBL" id="EDV25800.1"/>
    </source>
</evidence>
<reference evidence="8 9" key="1">
    <citation type="journal article" date="2008" name="Nature">
        <title>The Trichoplax genome and the nature of placozoans.</title>
        <authorList>
            <person name="Srivastava M."/>
            <person name="Begovic E."/>
            <person name="Chapman J."/>
            <person name="Putnam N.H."/>
            <person name="Hellsten U."/>
            <person name="Kawashima T."/>
            <person name="Kuo A."/>
            <person name="Mitros T."/>
            <person name="Salamov A."/>
            <person name="Carpenter M.L."/>
            <person name="Signorovitch A.Y."/>
            <person name="Moreno M.A."/>
            <person name="Kamm K."/>
            <person name="Grimwood J."/>
            <person name="Schmutz J."/>
            <person name="Shapiro H."/>
            <person name="Grigoriev I.V."/>
            <person name="Buss L.W."/>
            <person name="Schierwater B."/>
            <person name="Dellaporta S.L."/>
            <person name="Rokhsar D.S."/>
        </authorList>
    </citation>
    <scope>NUCLEOTIDE SEQUENCE [LARGE SCALE GENOMIC DNA]</scope>
    <source>
        <strain evidence="8 9">Grell-BS-1999</strain>
    </source>
</reference>
<dbReference type="SUPFAM" id="SSF52540">
    <property type="entry name" value="P-loop containing nucleoside triphosphate hydrolases"/>
    <property type="match status" value="1"/>
</dbReference>
<keyword evidence="9" id="KW-1185">Reference proteome</keyword>
<feature type="domain" description="PDZ" evidence="7">
    <location>
        <begin position="357"/>
        <end position="439"/>
    </location>
</feature>
<dbReference type="PROSITE" id="PS50052">
    <property type="entry name" value="GUANYLATE_KINASE_2"/>
    <property type="match status" value="1"/>
</dbReference>
<feature type="non-terminal residue" evidence="8">
    <location>
        <position position="1"/>
    </location>
</feature>
<dbReference type="PANTHER" id="PTHR10316:SF40">
    <property type="entry name" value="LD27118P"/>
    <property type="match status" value="1"/>
</dbReference>
<feature type="domain" description="Guanylate kinase-like" evidence="6">
    <location>
        <begin position="91"/>
        <end position="183"/>
    </location>
</feature>
<evidence type="ECO:0000256" key="2">
    <source>
        <dbReference type="ARBA" id="ARBA00022737"/>
    </source>
</evidence>
<dbReference type="FunCoup" id="B3RUE9">
    <property type="interactions" value="1617"/>
</dbReference>
<dbReference type="SUPFAM" id="SSF51045">
    <property type="entry name" value="WW domain"/>
    <property type="match status" value="2"/>
</dbReference>
<feature type="region of interest" description="Disordered" evidence="4">
    <location>
        <begin position="175"/>
        <end position="229"/>
    </location>
</feature>
<dbReference type="STRING" id="10228.B3RUE9"/>
<feature type="domain" description="PDZ" evidence="7">
    <location>
        <begin position="16"/>
        <end position="99"/>
    </location>
</feature>
<dbReference type="SMART" id="SM00072">
    <property type="entry name" value="GuKc"/>
    <property type="match status" value="1"/>
</dbReference>